<protein>
    <submittedName>
        <fullName evidence="1">Uncharacterized protein</fullName>
    </submittedName>
</protein>
<dbReference type="AlphaFoldDB" id="E0XSA4"/>
<reference evidence="1" key="1">
    <citation type="journal article" date="2011" name="Environ. Microbiol.">
        <title>Time-series analyses of Monterey Bay coastal microbial picoplankton using a 'genome proxy' microarray.</title>
        <authorList>
            <person name="Rich V.I."/>
            <person name="Pham V.D."/>
            <person name="Eppley J."/>
            <person name="Shi Y."/>
            <person name="DeLong E.F."/>
        </authorList>
    </citation>
    <scope>NUCLEOTIDE SEQUENCE</scope>
</reference>
<evidence type="ECO:0000313" key="1">
    <source>
        <dbReference type="EMBL" id="ADI17295.1"/>
    </source>
</evidence>
<name>E0XSA4_9PROT</name>
<organism evidence="1">
    <name type="scientific">uncultured alpha proteobacterium HF0070_17D04</name>
    <dbReference type="NCBI Taxonomy" id="710805"/>
    <lineage>
        <taxon>Bacteria</taxon>
        <taxon>Pseudomonadati</taxon>
        <taxon>Pseudomonadota</taxon>
        <taxon>Alphaproteobacteria</taxon>
        <taxon>environmental samples</taxon>
    </lineage>
</organism>
<dbReference type="EMBL" id="GU474859">
    <property type="protein sequence ID" value="ADI17295.1"/>
    <property type="molecule type" value="Genomic_DNA"/>
</dbReference>
<accession>E0XSA4</accession>
<proteinExistence type="predicted"/>
<sequence length="53" mass="5863">MPETTFFPTAIRGLFSQENKGKTTGIPGKRKKSEKSAFLGWTASEVPLINRAH</sequence>